<evidence type="ECO:0000256" key="7">
    <source>
        <dbReference type="ARBA" id="ARBA00022454"/>
    </source>
</evidence>
<evidence type="ECO:0000256" key="16">
    <source>
        <dbReference type="ARBA" id="ARBA00023212"/>
    </source>
</evidence>
<dbReference type="Gene3D" id="2.130.10.10">
    <property type="entry name" value="YVTN repeat-like/Quinoprotein amine dehydrogenase"/>
    <property type="match status" value="1"/>
</dbReference>
<dbReference type="InterPro" id="IPR001680">
    <property type="entry name" value="WD40_rpt"/>
</dbReference>
<keyword evidence="25" id="KW-1185">Reference proteome</keyword>
<keyword evidence="13" id="KW-0995">Kinetochore</keyword>
<dbReference type="InterPro" id="IPR056363">
    <property type="entry name" value="LRR_LRWD1_dom"/>
</dbReference>
<evidence type="ECO:0000256" key="12">
    <source>
        <dbReference type="ARBA" id="ARBA00022737"/>
    </source>
</evidence>
<dbReference type="InterPro" id="IPR032675">
    <property type="entry name" value="LRR_dom_sf"/>
</dbReference>
<dbReference type="FunFam" id="2.130.10.10:FF:000488">
    <property type="entry name" value="Leucine-rich repeat and WD repeat-containing protein 1"/>
    <property type="match status" value="1"/>
</dbReference>
<dbReference type="InterPro" id="IPR015943">
    <property type="entry name" value="WD40/YVTN_repeat-like_dom_sf"/>
</dbReference>
<dbReference type="GO" id="GO:0000776">
    <property type="term" value="C:kinetochore"/>
    <property type="evidence" value="ECO:0007669"/>
    <property type="project" value="UniProtKB-KW"/>
</dbReference>
<dbReference type="GO" id="GO:0071169">
    <property type="term" value="P:establishment of protein localization to chromatin"/>
    <property type="evidence" value="ECO:0000318"/>
    <property type="project" value="GO_Central"/>
</dbReference>
<dbReference type="GO" id="GO:0006325">
    <property type="term" value="P:chromatin organization"/>
    <property type="evidence" value="ECO:0000318"/>
    <property type="project" value="GO_Central"/>
</dbReference>
<dbReference type="InterPro" id="IPR036322">
    <property type="entry name" value="WD40_repeat_dom_sf"/>
</dbReference>
<keyword evidence="16" id="KW-0206">Cytoskeleton</keyword>
<dbReference type="GO" id="GO:0005664">
    <property type="term" value="C:nuclear origin of replication recognition complex"/>
    <property type="evidence" value="ECO:0000318"/>
    <property type="project" value="GO_Central"/>
</dbReference>
<dbReference type="eggNOG" id="KOG0619">
    <property type="taxonomic scope" value="Eukaryota"/>
</dbReference>
<reference evidence="24" key="2">
    <citation type="submission" date="2025-08" db="UniProtKB">
        <authorList>
            <consortium name="Ensembl"/>
        </authorList>
    </citation>
    <scope>IDENTIFICATION</scope>
</reference>
<keyword evidence="14" id="KW-0156">Chromatin regulator</keyword>
<keyword evidence="7" id="KW-0158">Chromosome</keyword>
<evidence type="ECO:0000256" key="6">
    <source>
        <dbReference type="ARBA" id="ARBA00015536"/>
    </source>
</evidence>
<feature type="compositionally biased region" description="Polar residues" evidence="21">
    <location>
        <begin position="302"/>
        <end position="319"/>
    </location>
</feature>
<keyword evidence="17" id="KW-0539">Nucleus</keyword>
<evidence type="ECO:0000313" key="24">
    <source>
        <dbReference type="Ensembl" id="ENSLOCP00000002152.1"/>
    </source>
</evidence>
<dbReference type="PROSITE" id="PS00678">
    <property type="entry name" value="WD_REPEATS_1"/>
    <property type="match status" value="1"/>
</dbReference>
<keyword evidence="12" id="KW-0677">Repeat</keyword>
<evidence type="ECO:0000256" key="19">
    <source>
        <dbReference type="ARBA" id="ARBA00033046"/>
    </source>
</evidence>
<evidence type="ECO:0000259" key="23">
    <source>
        <dbReference type="Pfam" id="PF23215"/>
    </source>
</evidence>
<evidence type="ECO:0000256" key="5">
    <source>
        <dbReference type="ARBA" id="ARBA00007545"/>
    </source>
</evidence>
<name>W5M195_LEPOC</name>
<dbReference type="SUPFAM" id="SSF50978">
    <property type="entry name" value="WD40 repeat-like"/>
    <property type="match status" value="1"/>
</dbReference>
<reference evidence="25" key="1">
    <citation type="submission" date="2011-12" db="EMBL/GenBank/DDBJ databases">
        <title>The Draft Genome of Lepisosteus oculatus.</title>
        <authorList>
            <consortium name="The Broad Institute Genome Assembly &amp; Analysis Group"/>
            <consortium name="Computational R&amp;D Group"/>
            <consortium name="and Sequencing Platform"/>
            <person name="Di Palma F."/>
            <person name="Alfoldi J."/>
            <person name="Johnson J."/>
            <person name="Berlin A."/>
            <person name="Gnerre S."/>
            <person name="Jaffe D."/>
            <person name="MacCallum I."/>
            <person name="Young S."/>
            <person name="Walker B.J."/>
            <person name="Lander E.S."/>
            <person name="Lindblad-Toh K."/>
        </authorList>
    </citation>
    <scope>NUCLEOTIDE SEQUENCE [LARGE SCALE GENOMIC DNA]</scope>
</reference>
<evidence type="ECO:0000256" key="10">
    <source>
        <dbReference type="ARBA" id="ARBA00022614"/>
    </source>
</evidence>
<dbReference type="PROSITE" id="PS50294">
    <property type="entry name" value="WD_REPEATS_REGION"/>
    <property type="match status" value="1"/>
</dbReference>
<reference evidence="24" key="3">
    <citation type="submission" date="2025-09" db="UniProtKB">
        <authorList>
            <consortium name="Ensembl"/>
        </authorList>
    </citation>
    <scope>IDENTIFICATION</scope>
</reference>
<dbReference type="GO" id="GO:0003682">
    <property type="term" value="F:chromatin binding"/>
    <property type="evidence" value="ECO:0000318"/>
    <property type="project" value="GO_Central"/>
</dbReference>
<dbReference type="Bgee" id="ENSLOCG00000001842">
    <property type="expression patterns" value="Expressed in ovary and 13 other cell types or tissues"/>
</dbReference>
<evidence type="ECO:0000256" key="15">
    <source>
        <dbReference type="ARBA" id="ARBA00022895"/>
    </source>
</evidence>
<evidence type="ECO:0000256" key="3">
    <source>
        <dbReference type="ARBA" id="ARBA00004574"/>
    </source>
</evidence>
<dbReference type="STRING" id="7918.ENSLOCP00000002152"/>
<keyword evidence="15" id="KW-0779">Telomere</keyword>
<evidence type="ECO:0000256" key="8">
    <source>
        <dbReference type="ARBA" id="ARBA00022490"/>
    </source>
</evidence>
<evidence type="ECO:0000256" key="13">
    <source>
        <dbReference type="ARBA" id="ARBA00022838"/>
    </source>
</evidence>
<dbReference type="FunFam" id="3.80.10.10:FF:000429">
    <property type="entry name" value="Leucine-rich repeat and WD repeat-containing protein 1"/>
    <property type="match status" value="1"/>
</dbReference>
<keyword evidence="18" id="KW-0137">Centromere</keyword>
<accession>W5M195</accession>
<dbReference type="Proteomes" id="UP000018468">
    <property type="component" value="Linkage group LG22"/>
</dbReference>
<dbReference type="Pfam" id="PF23211">
    <property type="entry name" value="LRR_LRWD1"/>
    <property type="match status" value="1"/>
</dbReference>
<feature type="domain" description="Leucine-rich repeat and WD repeat-containing protein 1 LRR" evidence="22">
    <location>
        <begin position="8"/>
        <end position="197"/>
    </location>
</feature>
<evidence type="ECO:0000256" key="21">
    <source>
        <dbReference type="SAM" id="MobiDB-lite"/>
    </source>
</evidence>
<dbReference type="InterPro" id="IPR019775">
    <property type="entry name" value="WD40_repeat_CS"/>
</dbReference>
<evidence type="ECO:0000256" key="17">
    <source>
        <dbReference type="ARBA" id="ARBA00023242"/>
    </source>
</evidence>
<evidence type="ECO:0000313" key="25">
    <source>
        <dbReference type="Proteomes" id="UP000018468"/>
    </source>
</evidence>
<comment type="similarity">
    <text evidence="5">Belongs to the LRWD1 family.</text>
</comment>
<dbReference type="FunCoup" id="W5M195">
    <property type="interactions" value="822"/>
</dbReference>
<feature type="repeat" description="WD" evidence="20">
    <location>
        <begin position="476"/>
        <end position="510"/>
    </location>
</feature>
<evidence type="ECO:0000256" key="18">
    <source>
        <dbReference type="ARBA" id="ARBA00023328"/>
    </source>
</evidence>
<dbReference type="PANTHER" id="PTHR24370:SF10">
    <property type="entry name" value="LEUCINE-RICH REPEAT AND WD REPEAT-CONTAINING PROTEIN 1"/>
    <property type="match status" value="1"/>
</dbReference>
<keyword evidence="8" id="KW-0963">Cytoplasm</keyword>
<dbReference type="EMBL" id="AHAT01005628">
    <property type="status" value="NOT_ANNOTATED_CDS"/>
    <property type="molecule type" value="Genomic_DNA"/>
</dbReference>
<dbReference type="InParanoid" id="W5M195"/>
<evidence type="ECO:0000259" key="22">
    <source>
        <dbReference type="Pfam" id="PF23211"/>
    </source>
</evidence>
<dbReference type="SMART" id="SM00320">
    <property type="entry name" value="WD40"/>
    <property type="match status" value="5"/>
</dbReference>
<dbReference type="InterPro" id="IPR001611">
    <property type="entry name" value="Leu-rich_rpt"/>
</dbReference>
<dbReference type="PANTHER" id="PTHR24370">
    <property type="entry name" value="OPTICIN"/>
    <property type="match status" value="1"/>
</dbReference>
<evidence type="ECO:0000256" key="2">
    <source>
        <dbReference type="ARBA" id="ARBA00004300"/>
    </source>
</evidence>
<evidence type="ECO:0000256" key="9">
    <source>
        <dbReference type="ARBA" id="ARBA00022574"/>
    </source>
</evidence>
<keyword evidence="10" id="KW-0433">Leucine-rich repeat</keyword>
<dbReference type="AlphaFoldDB" id="W5M195"/>
<evidence type="ECO:0000256" key="1">
    <source>
        <dbReference type="ARBA" id="ARBA00004123"/>
    </source>
</evidence>
<dbReference type="Gene3D" id="3.80.10.10">
    <property type="entry name" value="Ribonuclease Inhibitor"/>
    <property type="match status" value="1"/>
</dbReference>
<dbReference type="InterPro" id="IPR052489">
    <property type="entry name" value="LRWD1"/>
</dbReference>
<dbReference type="InterPro" id="IPR056160">
    <property type="entry name" value="WD_LRWD1"/>
</dbReference>
<keyword evidence="11" id="KW-0235">DNA replication</keyword>
<sequence>AMSKITEKLLLERGSPKCAKLEQVRRLNLSGLDLRSADLPLPLLSRLRSLEKLDLSRNRLQELPAGLQLPRLCSLDCSDNEMEDVLSLQSLTALEELRLEGNLYLTVSDNYKLMFLLPKLRMFNGKDVASSASHLRHVNSANLRKRVEALWESSFRPPEPPTAERLQALEKEFVKAARSQIKYGPSSLSDYTTWRLEGIAKELLETLAQGDKEEGTEKKQAEPDAVKDNTDAVRVLFYVLSKGPRTPAKRKGAASSPSEGALKKQRQADDAPPKASPQKPSRLQTEPGRPKRTMESPGKESVSGSPRKSLRTANCQKPSALSRHPGTPTKAPTNPQPAESEKRTPRKSTNPKKPVCLEPLHVLQCHSKQDSPEDFSTQLWACAFEPSVDSGESGQRTSRTVATCGGESVCLIDCETGRVLKKYKVPGEEFFCLAWSSVPMSRAGGGVRPCGVLAVGGRRGVVKLIHARANCAYGEFRASRRALSALRFCPHRGSFLFTGAYDNRIVLWDIGGVDSDYNFKVSQLLTLDANTIPLHLNMPPSSPERHLLAACDKGLHCFDIQLSKSQLKRSSEFEILFPVYAKEDKENNYRTIDGMAFLSDDVIVSKSHMQGSIYVWSWSKTLASRSGRSRKEVRAVLLAELQWSGTDLPYLSLSTCPGEGYVVCGDEKGGLWTYHLEDQLESRAKAGKLLSPTQVLEWPAPVRKGHGPVRGPSVNSVALDPKLRYLVALTDKNMAVIWKRQQS</sequence>
<comment type="subcellular location">
    <subcellularLocation>
        <location evidence="4">Chromosome</location>
        <location evidence="4">Centromere</location>
        <location evidence="4">Kinetochore</location>
    </subcellularLocation>
    <subcellularLocation>
        <location evidence="3">Chromosome</location>
        <location evidence="3">Telomere</location>
    </subcellularLocation>
    <subcellularLocation>
        <location evidence="2">Cytoplasm</location>
        <location evidence="2">Cytoskeleton</location>
        <location evidence="2">Microtubule organizing center</location>
        <location evidence="2">Centrosome</location>
    </subcellularLocation>
    <subcellularLocation>
        <location evidence="1">Nucleus</location>
    </subcellularLocation>
</comment>
<keyword evidence="9 20" id="KW-0853">WD repeat</keyword>
<dbReference type="Pfam" id="PF23215">
    <property type="entry name" value="WD_LRWD1"/>
    <property type="match status" value="1"/>
</dbReference>
<evidence type="ECO:0000256" key="4">
    <source>
        <dbReference type="ARBA" id="ARBA00004629"/>
    </source>
</evidence>
<evidence type="ECO:0000256" key="14">
    <source>
        <dbReference type="ARBA" id="ARBA00022853"/>
    </source>
</evidence>
<feature type="domain" description="Leucine-rich repeat and WD repeat-containing protein 1 WD" evidence="23">
    <location>
        <begin position="355"/>
        <end position="739"/>
    </location>
</feature>
<dbReference type="PROSITE" id="PS50082">
    <property type="entry name" value="WD_REPEATS_2"/>
    <property type="match status" value="1"/>
</dbReference>
<feature type="compositionally biased region" description="Basic and acidic residues" evidence="21">
    <location>
        <begin position="288"/>
        <end position="298"/>
    </location>
</feature>
<dbReference type="SUPFAM" id="SSF52058">
    <property type="entry name" value="L domain-like"/>
    <property type="match status" value="1"/>
</dbReference>
<dbReference type="GO" id="GO:0005813">
    <property type="term" value="C:centrosome"/>
    <property type="evidence" value="ECO:0007669"/>
    <property type="project" value="UniProtKB-SubCell"/>
</dbReference>
<dbReference type="GeneTree" id="ENSGT00940000154248"/>
<proteinExistence type="inferred from homology"/>
<dbReference type="GO" id="GO:0006260">
    <property type="term" value="P:DNA replication"/>
    <property type="evidence" value="ECO:0007669"/>
    <property type="project" value="UniProtKB-KW"/>
</dbReference>
<dbReference type="PROSITE" id="PS51450">
    <property type="entry name" value="LRR"/>
    <property type="match status" value="1"/>
</dbReference>
<evidence type="ECO:0000256" key="20">
    <source>
        <dbReference type="PROSITE-ProRule" id="PRU00221"/>
    </source>
</evidence>
<dbReference type="GO" id="GO:0000781">
    <property type="term" value="C:chromosome, telomeric region"/>
    <property type="evidence" value="ECO:0007669"/>
    <property type="project" value="UniProtKB-SubCell"/>
</dbReference>
<dbReference type="Ensembl" id="ENSLOCT00000002157.1">
    <property type="protein sequence ID" value="ENSLOCP00000002152.1"/>
    <property type="gene ID" value="ENSLOCG00000001842.1"/>
</dbReference>
<evidence type="ECO:0000256" key="11">
    <source>
        <dbReference type="ARBA" id="ARBA00022705"/>
    </source>
</evidence>
<protein>
    <recommendedName>
        <fullName evidence="6">Leucine-rich repeat and WD repeat-containing protein 1</fullName>
    </recommendedName>
    <alternativeName>
        <fullName evidence="19">Origin recognition complex-associated protein</fullName>
    </alternativeName>
</protein>
<organism evidence="24 25">
    <name type="scientific">Lepisosteus oculatus</name>
    <name type="common">Spotted gar</name>
    <dbReference type="NCBI Taxonomy" id="7918"/>
    <lineage>
        <taxon>Eukaryota</taxon>
        <taxon>Metazoa</taxon>
        <taxon>Chordata</taxon>
        <taxon>Craniata</taxon>
        <taxon>Vertebrata</taxon>
        <taxon>Euteleostomi</taxon>
        <taxon>Actinopterygii</taxon>
        <taxon>Neopterygii</taxon>
        <taxon>Holostei</taxon>
        <taxon>Semionotiformes</taxon>
        <taxon>Lepisosteidae</taxon>
        <taxon>Lepisosteus</taxon>
    </lineage>
</organism>
<feature type="region of interest" description="Disordered" evidence="21">
    <location>
        <begin position="244"/>
        <end position="355"/>
    </location>
</feature>
<dbReference type="OMA" id="TCPGQAY"/>